<evidence type="ECO:0000313" key="3">
    <source>
        <dbReference type="Proteomes" id="UP000799539"/>
    </source>
</evidence>
<evidence type="ECO:0000256" key="1">
    <source>
        <dbReference type="SAM" id="MobiDB-lite"/>
    </source>
</evidence>
<feature type="region of interest" description="Disordered" evidence="1">
    <location>
        <begin position="40"/>
        <end position="63"/>
    </location>
</feature>
<protein>
    <submittedName>
        <fullName evidence="2">Uncharacterized protein</fullName>
    </submittedName>
</protein>
<name>A0A6A6FIV9_9PEZI</name>
<dbReference type="AlphaFoldDB" id="A0A6A6FIV9"/>
<accession>A0A6A6FIV9</accession>
<proteinExistence type="predicted"/>
<dbReference type="Proteomes" id="UP000799539">
    <property type="component" value="Unassembled WGS sequence"/>
</dbReference>
<sequence>MTGFAETRRPVLSIIQVPYLPHSAGLQRAGTIPSVARFPVAPPREAESGSEQQRKSQKNVHAPRLSFFPMHAGGWGRGGGGRDESASSVRWWHLISSSLISNQESSSASARDEQTMHGEARKMGRGTTILYWHRGHGGTSAIQH</sequence>
<evidence type="ECO:0000313" key="2">
    <source>
        <dbReference type="EMBL" id="KAF2213372.1"/>
    </source>
</evidence>
<organism evidence="2 3">
    <name type="scientific">Cercospora zeae-maydis SCOH1-5</name>
    <dbReference type="NCBI Taxonomy" id="717836"/>
    <lineage>
        <taxon>Eukaryota</taxon>
        <taxon>Fungi</taxon>
        <taxon>Dikarya</taxon>
        <taxon>Ascomycota</taxon>
        <taxon>Pezizomycotina</taxon>
        <taxon>Dothideomycetes</taxon>
        <taxon>Dothideomycetidae</taxon>
        <taxon>Mycosphaerellales</taxon>
        <taxon>Mycosphaerellaceae</taxon>
        <taxon>Cercospora</taxon>
    </lineage>
</organism>
<keyword evidence="3" id="KW-1185">Reference proteome</keyword>
<reference evidence="2" key="1">
    <citation type="journal article" date="2020" name="Stud. Mycol.">
        <title>101 Dothideomycetes genomes: a test case for predicting lifestyles and emergence of pathogens.</title>
        <authorList>
            <person name="Haridas S."/>
            <person name="Albert R."/>
            <person name="Binder M."/>
            <person name="Bloem J."/>
            <person name="Labutti K."/>
            <person name="Salamov A."/>
            <person name="Andreopoulos B."/>
            <person name="Baker S."/>
            <person name="Barry K."/>
            <person name="Bills G."/>
            <person name="Bluhm B."/>
            <person name="Cannon C."/>
            <person name="Castanera R."/>
            <person name="Culley D."/>
            <person name="Daum C."/>
            <person name="Ezra D."/>
            <person name="Gonzalez J."/>
            <person name="Henrissat B."/>
            <person name="Kuo A."/>
            <person name="Liang C."/>
            <person name="Lipzen A."/>
            <person name="Lutzoni F."/>
            <person name="Magnuson J."/>
            <person name="Mondo S."/>
            <person name="Nolan M."/>
            <person name="Ohm R."/>
            <person name="Pangilinan J."/>
            <person name="Park H.-J."/>
            <person name="Ramirez L."/>
            <person name="Alfaro M."/>
            <person name="Sun H."/>
            <person name="Tritt A."/>
            <person name="Yoshinaga Y."/>
            <person name="Zwiers L.-H."/>
            <person name="Turgeon B."/>
            <person name="Goodwin S."/>
            <person name="Spatafora J."/>
            <person name="Crous P."/>
            <person name="Grigoriev I."/>
        </authorList>
    </citation>
    <scope>NUCLEOTIDE SEQUENCE</scope>
    <source>
        <strain evidence="2">SCOH1-5</strain>
    </source>
</reference>
<dbReference type="EMBL" id="ML992670">
    <property type="protein sequence ID" value="KAF2213372.1"/>
    <property type="molecule type" value="Genomic_DNA"/>
</dbReference>
<gene>
    <name evidence="2" type="ORF">CERZMDRAFT_83560</name>
</gene>